<gene>
    <name evidence="2" type="ordered locus">AXY_17230</name>
</gene>
<dbReference type="PANTHER" id="PTHR43441">
    <property type="entry name" value="RIBOSOMAL-PROTEIN-SERINE ACETYLTRANSFERASE"/>
    <property type="match status" value="1"/>
</dbReference>
<name>K0IZ77_AMPXN</name>
<dbReference type="STRING" id="698758.AXY_17230"/>
<dbReference type="PROSITE" id="PS51186">
    <property type="entry name" value="GNAT"/>
    <property type="match status" value="1"/>
</dbReference>
<dbReference type="EMBL" id="AP012050">
    <property type="protein sequence ID" value="BAM47855.1"/>
    <property type="molecule type" value="Genomic_DNA"/>
</dbReference>
<dbReference type="AlphaFoldDB" id="K0IZ77"/>
<accession>K0IZ77</accession>
<proteinExistence type="predicted"/>
<evidence type="ECO:0000313" key="3">
    <source>
        <dbReference type="Proteomes" id="UP000006294"/>
    </source>
</evidence>
<keyword evidence="2" id="KW-0808">Transferase</keyword>
<dbReference type="Gene3D" id="3.40.630.30">
    <property type="match status" value="1"/>
</dbReference>
<dbReference type="InterPro" id="IPR051908">
    <property type="entry name" value="Ribosomal_N-acetyltransferase"/>
</dbReference>
<sequence length="165" mass="18799">MMFKFEIEPGLALKPLELGDANALYEMIDKSREHLRTYLHFVDMTKSAADTKAFVEQSVRSNAEQNTFVAVILVDDQMAGLVGYNQINWTNKNAEIGYWLGAPFVRKGVMTKATRVLIDYGFNHFGLNRIELRAAKENLASRGVAEKLNFVYEGTKRQCEWVNEV</sequence>
<protein>
    <submittedName>
        <fullName evidence="2">Putative acetyltransferase</fullName>
    </submittedName>
</protein>
<dbReference type="GO" id="GO:0005737">
    <property type="term" value="C:cytoplasm"/>
    <property type="evidence" value="ECO:0007669"/>
    <property type="project" value="TreeGrafter"/>
</dbReference>
<dbReference type="Proteomes" id="UP000006294">
    <property type="component" value="Chromosome"/>
</dbReference>
<dbReference type="GO" id="GO:0008999">
    <property type="term" value="F:protein-N-terminal-alanine acetyltransferase activity"/>
    <property type="evidence" value="ECO:0007669"/>
    <property type="project" value="TreeGrafter"/>
</dbReference>
<dbReference type="eggNOG" id="COG1670">
    <property type="taxonomic scope" value="Bacteria"/>
</dbReference>
<dbReference type="HOGENOM" id="CLU_013985_3_0_9"/>
<dbReference type="InterPro" id="IPR000182">
    <property type="entry name" value="GNAT_dom"/>
</dbReference>
<dbReference type="KEGG" id="axl:AXY_17230"/>
<dbReference type="SUPFAM" id="SSF55729">
    <property type="entry name" value="Acyl-CoA N-acyltransferases (Nat)"/>
    <property type="match status" value="1"/>
</dbReference>
<dbReference type="GO" id="GO:1990189">
    <property type="term" value="F:protein N-terminal-serine acetyltransferase activity"/>
    <property type="evidence" value="ECO:0007669"/>
    <property type="project" value="TreeGrafter"/>
</dbReference>
<evidence type="ECO:0000259" key="1">
    <source>
        <dbReference type="PROSITE" id="PS51186"/>
    </source>
</evidence>
<dbReference type="InterPro" id="IPR016181">
    <property type="entry name" value="Acyl_CoA_acyltransferase"/>
</dbReference>
<organism evidence="2 3">
    <name type="scientific">Amphibacillus xylanus (strain ATCC 51415 / DSM 6626 / JCM 7361 / LMG 17667 / NBRC 15112 / Ep01)</name>
    <dbReference type="NCBI Taxonomy" id="698758"/>
    <lineage>
        <taxon>Bacteria</taxon>
        <taxon>Bacillati</taxon>
        <taxon>Bacillota</taxon>
        <taxon>Bacilli</taxon>
        <taxon>Bacillales</taxon>
        <taxon>Bacillaceae</taxon>
        <taxon>Amphibacillus</taxon>
    </lineage>
</organism>
<dbReference type="PANTHER" id="PTHR43441:SF12">
    <property type="entry name" value="RIBOSOMAL N-ACETYLTRANSFERASE YDAF-RELATED"/>
    <property type="match status" value="1"/>
</dbReference>
<reference evidence="2 3" key="1">
    <citation type="submission" date="2011-01" db="EMBL/GenBank/DDBJ databases">
        <title>Whole genome sequence of Amphibacillus xylinus NBRC 15112.</title>
        <authorList>
            <person name="Nakazawa H."/>
            <person name="Katano Y."/>
            <person name="Nakamura S."/>
            <person name="Sasagawa M."/>
            <person name="Fukada J."/>
            <person name="Arai T."/>
            <person name="Sasakura N."/>
            <person name="Mochizuki D."/>
            <person name="Hosoyama A."/>
            <person name="Harada K."/>
            <person name="Horikawa H."/>
            <person name="Kato Y."/>
            <person name="Harada T."/>
            <person name="Sasaki K."/>
            <person name="Sekiguchi M."/>
            <person name="Hodoyama M."/>
            <person name="Nishiko R."/>
            <person name="Narita H."/>
            <person name="Hanamaki A."/>
            <person name="Hata C."/>
            <person name="Konno Y."/>
            <person name="Niimura Y."/>
            <person name="Yamazaki S."/>
            <person name="Fujita N."/>
        </authorList>
    </citation>
    <scope>NUCLEOTIDE SEQUENCE [LARGE SCALE GENOMIC DNA]</scope>
    <source>
        <strain evidence="3">ATCC 51415 / DSM 6626 / JCM 7361 / LMG 17667 / NBRC 15112 / Ep01</strain>
    </source>
</reference>
<dbReference type="Pfam" id="PF13302">
    <property type="entry name" value="Acetyltransf_3"/>
    <property type="match status" value="1"/>
</dbReference>
<feature type="domain" description="N-acetyltransferase" evidence="1">
    <location>
        <begin position="11"/>
        <end position="165"/>
    </location>
</feature>
<evidence type="ECO:0000313" key="2">
    <source>
        <dbReference type="EMBL" id="BAM47855.1"/>
    </source>
</evidence>
<keyword evidence="3" id="KW-1185">Reference proteome</keyword>